<sequence>MYEQQLPVSIADWFAFPMVMHATTASCKKHGVLILWIIFLLSIIEDYALAIKLTEVRVPKHAIRGQDVKLECHYDMEGEALYSVKWYKDGREFYRYVPRDDPPQQTFPVEGITVNVQNSTNSHVMLESINLFSSGKYRCEASAEAPSFQTVAENGEMMVVVLPESDPVISGGRLRYQIGDLVRINCTSPRSKPAVQLAWYINSELADPAYVQHYPTIVSLAPDHLETSILGLEFRIKPKHFRRGDLKLKCLATISTVYWKSNEESMESDRPQKAPILESRKSGLSTASRADRVQANNGVSSHQVPAQTSLATIIILLSVWFTLLNTVQICFSAR</sequence>
<evidence type="ECO:0000313" key="3">
    <source>
        <dbReference type="Proteomes" id="UP000075840"/>
    </source>
</evidence>
<dbReference type="PANTHER" id="PTHR21261">
    <property type="entry name" value="BEAT PROTEIN"/>
    <property type="match status" value="1"/>
</dbReference>
<evidence type="ECO:0000313" key="2">
    <source>
        <dbReference type="EnsemblMetazoa" id="AARA005189-PA"/>
    </source>
</evidence>
<organism evidence="2 3">
    <name type="scientific">Anopheles arabiensis</name>
    <name type="common">Mosquito</name>
    <dbReference type="NCBI Taxonomy" id="7173"/>
    <lineage>
        <taxon>Eukaryota</taxon>
        <taxon>Metazoa</taxon>
        <taxon>Ecdysozoa</taxon>
        <taxon>Arthropoda</taxon>
        <taxon>Hexapoda</taxon>
        <taxon>Insecta</taxon>
        <taxon>Pterygota</taxon>
        <taxon>Neoptera</taxon>
        <taxon>Endopterygota</taxon>
        <taxon>Diptera</taxon>
        <taxon>Nematocera</taxon>
        <taxon>Culicoidea</taxon>
        <taxon>Culicidae</taxon>
        <taxon>Anophelinae</taxon>
        <taxon>Anopheles</taxon>
    </lineage>
</organism>
<dbReference type="KEGG" id="aara:120900461"/>
<dbReference type="Pfam" id="PF07686">
    <property type="entry name" value="V-set"/>
    <property type="match status" value="1"/>
</dbReference>
<keyword evidence="3" id="KW-1185">Reference proteome</keyword>
<dbReference type="GO" id="GO:0008045">
    <property type="term" value="P:motor neuron axon guidance"/>
    <property type="evidence" value="ECO:0007669"/>
    <property type="project" value="TreeGrafter"/>
</dbReference>
<dbReference type="SUPFAM" id="SSF48726">
    <property type="entry name" value="Immunoglobulin"/>
    <property type="match status" value="1"/>
</dbReference>
<feature type="domain" description="Ig-like" evidence="1">
    <location>
        <begin position="51"/>
        <end position="152"/>
    </location>
</feature>
<dbReference type="AlphaFoldDB" id="A0A8W7M220"/>
<dbReference type="InterPro" id="IPR007110">
    <property type="entry name" value="Ig-like_dom"/>
</dbReference>
<dbReference type="Gene3D" id="2.60.40.10">
    <property type="entry name" value="Immunoglobulins"/>
    <property type="match status" value="1"/>
</dbReference>
<protein>
    <recommendedName>
        <fullName evidence="1">Ig-like domain-containing protein</fullName>
    </recommendedName>
</protein>
<name>A0A8W7M220_ANOAR</name>
<accession>A0A8W7M220</accession>
<dbReference type="GeneID" id="120900461"/>
<dbReference type="EMBL" id="APCN01002495">
    <property type="status" value="NOT_ANNOTATED_CDS"/>
    <property type="molecule type" value="Genomic_DNA"/>
</dbReference>
<dbReference type="EnsemblMetazoa" id="AARA005189-RA">
    <property type="protein sequence ID" value="AARA005189-PA"/>
    <property type="gene ID" value="AARA005189"/>
</dbReference>
<dbReference type="Proteomes" id="UP000075840">
    <property type="component" value="Unassembled WGS sequence"/>
</dbReference>
<evidence type="ECO:0000259" key="1">
    <source>
        <dbReference type="PROSITE" id="PS50835"/>
    </source>
</evidence>
<dbReference type="InterPro" id="IPR013106">
    <property type="entry name" value="Ig_V-set"/>
</dbReference>
<dbReference type="InterPro" id="IPR013783">
    <property type="entry name" value="Ig-like_fold"/>
</dbReference>
<dbReference type="PANTHER" id="PTHR21261:SF15">
    <property type="entry name" value="BEATEN PATH IIIA, ISOFORM D-RELATED"/>
    <property type="match status" value="1"/>
</dbReference>
<reference evidence="2" key="1">
    <citation type="submission" date="2022-08" db="UniProtKB">
        <authorList>
            <consortium name="EnsemblMetazoa"/>
        </authorList>
    </citation>
    <scope>IDENTIFICATION</scope>
    <source>
        <strain evidence="2">Dongola</strain>
    </source>
</reference>
<dbReference type="PROSITE" id="PS50835">
    <property type="entry name" value="IG_LIKE"/>
    <property type="match status" value="1"/>
</dbReference>
<dbReference type="FunFam" id="2.60.40.10:FF:000437">
    <property type="entry name" value="Beat-IIIc, isoform A"/>
    <property type="match status" value="1"/>
</dbReference>
<dbReference type="InterPro" id="IPR036179">
    <property type="entry name" value="Ig-like_dom_sf"/>
</dbReference>
<proteinExistence type="predicted"/>
<dbReference type="RefSeq" id="XP_040163432.1">
    <property type="nucleotide sequence ID" value="XM_040307498.1"/>
</dbReference>